<feature type="domain" description="DDE-1" evidence="1">
    <location>
        <begin position="75"/>
        <end position="150"/>
    </location>
</feature>
<evidence type="ECO:0000313" key="3">
    <source>
        <dbReference type="Proteomes" id="UP000663879"/>
    </source>
</evidence>
<accession>A0A814MUL5</accession>
<dbReference type="InterPro" id="IPR004875">
    <property type="entry name" value="DDE_SF_endonuclease_dom"/>
</dbReference>
<sequence length="151" mass="17212">MDETSIYLDCPSKYSYATKGDKRVKVDTHGGEMVRMSACFAANAFGEKLPIYVLIPRKDELPGYIPLQNVIIMYKQSATFNEDVEIDYIDKVFSEKEGSDLFLDSARCHLTDKLNDKLVSLKIEKVIIPPRMKNLLQPAEAGWFSKIKKEL</sequence>
<keyword evidence="3" id="KW-1185">Reference proteome</keyword>
<dbReference type="EMBL" id="CAJNOC010006704">
    <property type="protein sequence ID" value="CAF1083963.1"/>
    <property type="molecule type" value="Genomic_DNA"/>
</dbReference>
<dbReference type="GO" id="GO:0003676">
    <property type="term" value="F:nucleic acid binding"/>
    <property type="evidence" value="ECO:0007669"/>
    <property type="project" value="InterPro"/>
</dbReference>
<dbReference type="OrthoDB" id="71166at2759"/>
<gene>
    <name evidence="2" type="ORF">OXX778_LOCUS20330</name>
</gene>
<protein>
    <recommendedName>
        <fullName evidence="1">DDE-1 domain-containing protein</fullName>
    </recommendedName>
</protein>
<comment type="caution">
    <text evidence="2">The sequence shown here is derived from an EMBL/GenBank/DDBJ whole genome shotgun (WGS) entry which is preliminary data.</text>
</comment>
<dbReference type="Proteomes" id="UP000663879">
    <property type="component" value="Unassembled WGS sequence"/>
</dbReference>
<dbReference type="Pfam" id="PF03184">
    <property type="entry name" value="DDE_1"/>
    <property type="match status" value="1"/>
</dbReference>
<dbReference type="AlphaFoldDB" id="A0A814MUL5"/>
<proteinExistence type="predicted"/>
<evidence type="ECO:0000259" key="1">
    <source>
        <dbReference type="Pfam" id="PF03184"/>
    </source>
</evidence>
<organism evidence="2 3">
    <name type="scientific">Brachionus calyciflorus</name>
    <dbReference type="NCBI Taxonomy" id="104777"/>
    <lineage>
        <taxon>Eukaryota</taxon>
        <taxon>Metazoa</taxon>
        <taxon>Spiralia</taxon>
        <taxon>Gnathifera</taxon>
        <taxon>Rotifera</taxon>
        <taxon>Eurotatoria</taxon>
        <taxon>Monogononta</taxon>
        <taxon>Pseudotrocha</taxon>
        <taxon>Ploima</taxon>
        <taxon>Brachionidae</taxon>
        <taxon>Brachionus</taxon>
    </lineage>
</organism>
<name>A0A814MUL5_9BILA</name>
<evidence type="ECO:0000313" key="2">
    <source>
        <dbReference type="EMBL" id="CAF1083963.1"/>
    </source>
</evidence>
<reference evidence="2" key="1">
    <citation type="submission" date="2021-02" db="EMBL/GenBank/DDBJ databases">
        <authorList>
            <person name="Nowell W R."/>
        </authorList>
    </citation>
    <scope>NUCLEOTIDE SEQUENCE</scope>
    <source>
        <strain evidence="2">Ploen Becks lab</strain>
    </source>
</reference>